<sequence>MFGVSPNFLDSAAQWYKAPAHLATSSASSTEEQYAHIARSGLDYDLAIVTGSGIRDVLQVINLMGWTAHGSLVCALHSPTDVPLMYLERRNQISTQTQPQHTKEWSRWTADRPP</sequence>
<dbReference type="InParanoid" id="A0A369KF73"/>
<proteinExistence type="predicted"/>
<keyword evidence="3" id="KW-1185">Reference proteome</keyword>
<gene>
    <name evidence="2" type="ORF">Hypma_015397</name>
</gene>
<evidence type="ECO:0000256" key="1">
    <source>
        <dbReference type="SAM" id="MobiDB-lite"/>
    </source>
</evidence>
<feature type="compositionally biased region" description="Basic and acidic residues" evidence="1">
    <location>
        <begin position="101"/>
        <end position="114"/>
    </location>
</feature>
<accession>A0A369KF73</accession>
<dbReference type="EMBL" id="LUEZ02000010">
    <property type="protein sequence ID" value="RDB29556.1"/>
    <property type="molecule type" value="Genomic_DNA"/>
</dbReference>
<organism evidence="2 3">
    <name type="scientific">Hypsizygus marmoreus</name>
    <name type="common">White beech mushroom</name>
    <name type="synonym">Agaricus marmoreus</name>
    <dbReference type="NCBI Taxonomy" id="39966"/>
    <lineage>
        <taxon>Eukaryota</taxon>
        <taxon>Fungi</taxon>
        <taxon>Dikarya</taxon>
        <taxon>Basidiomycota</taxon>
        <taxon>Agaricomycotina</taxon>
        <taxon>Agaricomycetes</taxon>
        <taxon>Agaricomycetidae</taxon>
        <taxon>Agaricales</taxon>
        <taxon>Tricholomatineae</taxon>
        <taxon>Lyophyllaceae</taxon>
        <taxon>Hypsizygus</taxon>
    </lineage>
</organism>
<reference evidence="2" key="1">
    <citation type="submission" date="2018-04" db="EMBL/GenBank/DDBJ databases">
        <title>Whole genome sequencing of Hypsizygus marmoreus.</title>
        <authorList>
            <person name="Choi I.-G."/>
            <person name="Min B."/>
            <person name="Kim J.-G."/>
            <person name="Kim S."/>
            <person name="Oh Y.-L."/>
            <person name="Kong W.-S."/>
            <person name="Park H."/>
            <person name="Jeong J."/>
            <person name="Song E.-S."/>
        </authorList>
    </citation>
    <scope>NUCLEOTIDE SEQUENCE [LARGE SCALE GENOMIC DNA]</scope>
    <source>
        <strain evidence="2">51987-8</strain>
    </source>
</reference>
<name>A0A369KF73_HYPMA</name>
<evidence type="ECO:0000313" key="2">
    <source>
        <dbReference type="EMBL" id="RDB29556.1"/>
    </source>
</evidence>
<comment type="caution">
    <text evidence="2">The sequence shown here is derived from an EMBL/GenBank/DDBJ whole genome shotgun (WGS) entry which is preliminary data.</text>
</comment>
<dbReference type="Proteomes" id="UP000076154">
    <property type="component" value="Unassembled WGS sequence"/>
</dbReference>
<evidence type="ECO:0000313" key="3">
    <source>
        <dbReference type="Proteomes" id="UP000076154"/>
    </source>
</evidence>
<feature type="region of interest" description="Disordered" evidence="1">
    <location>
        <begin position="93"/>
        <end position="114"/>
    </location>
</feature>
<protein>
    <submittedName>
        <fullName evidence="2">Uncharacterized protein</fullName>
    </submittedName>
</protein>
<dbReference type="AlphaFoldDB" id="A0A369KF73"/>